<protein>
    <submittedName>
        <fullName evidence="2">Protein asteroid 1</fullName>
    </submittedName>
</protein>
<dbReference type="InterPro" id="IPR026832">
    <property type="entry name" value="Asteroid"/>
</dbReference>
<sequence>MVLKALLMVMVQGELNRLEGSDTGWQGYTNHTSQLVDSNVAHSFNQWQACLKNTSELNLLLCMPLPKPHLAWLYQGRLAHRRLKRLQEGKPEVNSPNLNTLYRSLLEAVRPYQRLQSAPGASRNTGGPEAQLTANMGHLHLNSQ</sequence>
<dbReference type="EMBL" id="JAOPHQ010001727">
    <property type="protein sequence ID" value="KAK0149643.1"/>
    <property type="molecule type" value="Genomic_DNA"/>
</dbReference>
<comment type="caution">
    <text evidence="2">The sequence shown here is derived from an EMBL/GenBank/DDBJ whole genome shotgun (WGS) entry which is preliminary data.</text>
</comment>
<evidence type="ECO:0000256" key="1">
    <source>
        <dbReference type="SAM" id="MobiDB-lite"/>
    </source>
</evidence>
<reference evidence="2" key="1">
    <citation type="journal article" date="2023" name="Front. Mar. Sci.">
        <title>A new Merluccius polli reference genome to investigate the effects of global change in West African waters.</title>
        <authorList>
            <person name="Mateo J.L."/>
            <person name="Blanco-Fernandez C."/>
            <person name="Garcia-Vazquez E."/>
            <person name="Machado-Schiaffino G."/>
        </authorList>
    </citation>
    <scope>NUCLEOTIDE SEQUENCE</scope>
    <source>
        <strain evidence="2">C29</strain>
        <tissue evidence="2">Fin</tissue>
    </source>
</reference>
<evidence type="ECO:0000313" key="2">
    <source>
        <dbReference type="EMBL" id="KAK0149643.1"/>
    </source>
</evidence>
<dbReference type="PANTHER" id="PTHR15665:SF1">
    <property type="entry name" value="PROTEIN ASTEROID HOMOLOG 1"/>
    <property type="match status" value="1"/>
</dbReference>
<accession>A0AA47P6T7</accession>
<dbReference type="PANTHER" id="PTHR15665">
    <property type="entry name" value="ASTEROID PROTEIN"/>
    <property type="match status" value="1"/>
</dbReference>
<organism evidence="2 3">
    <name type="scientific">Merluccius polli</name>
    <name type="common">Benguela hake</name>
    <name type="synonym">Merluccius cadenati</name>
    <dbReference type="NCBI Taxonomy" id="89951"/>
    <lineage>
        <taxon>Eukaryota</taxon>
        <taxon>Metazoa</taxon>
        <taxon>Chordata</taxon>
        <taxon>Craniata</taxon>
        <taxon>Vertebrata</taxon>
        <taxon>Euteleostomi</taxon>
        <taxon>Actinopterygii</taxon>
        <taxon>Neopterygii</taxon>
        <taxon>Teleostei</taxon>
        <taxon>Neoteleostei</taxon>
        <taxon>Acanthomorphata</taxon>
        <taxon>Zeiogadaria</taxon>
        <taxon>Gadariae</taxon>
        <taxon>Gadiformes</taxon>
        <taxon>Gadoidei</taxon>
        <taxon>Merlucciidae</taxon>
        <taxon>Merluccius</taxon>
    </lineage>
</organism>
<feature type="region of interest" description="Disordered" evidence="1">
    <location>
        <begin position="116"/>
        <end position="144"/>
    </location>
</feature>
<dbReference type="Proteomes" id="UP001174136">
    <property type="component" value="Unassembled WGS sequence"/>
</dbReference>
<name>A0AA47P6T7_MERPO</name>
<evidence type="ECO:0000313" key="3">
    <source>
        <dbReference type="Proteomes" id="UP001174136"/>
    </source>
</evidence>
<gene>
    <name evidence="2" type="primary">Aste1</name>
    <name evidence="2" type="ORF">N1851_009597</name>
</gene>
<dbReference type="AlphaFoldDB" id="A0AA47P6T7"/>
<keyword evidence="3" id="KW-1185">Reference proteome</keyword>
<proteinExistence type="predicted"/>